<dbReference type="AlphaFoldDB" id="A0A348B331"/>
<evidence type="ECO:0000313" key="1">
    <source>
        <dbReference type="EMBL" id="BBD72583.1"/>
    </source>
</evidence>
<evidence type="ECO:0000313" key="2">
    <source>
        <dbReference type="EMBL" id="GGT93517.1"/>
    </source>
</evidence>
<dbReference type="Proteomes" id="UP000616143">
    <property type="component" value="Unassembled WGS sequence"/>
</dbReference>
<reference evidence="1" key="3">
    <citation type="journal article" date="2019" name="BMC Res. Notes">
        <title>Complete genome sequence of the Sulfodiicoccus acidiphilus strain HS-1T, the first crenarchaeon that lacks polB3, isolated from an acidic hot spring in Ohwaku-dani, Hakone, Japan.</title>
        <authorList>
            <person name="Sakai H.D."/>
            <person name="Kurosawa N."/>
        </authorList>
    </citation>
    <scope>NUCLEOTIDE SEQUENCE</scope>
    <source>
        <strain evidence="1">HS-1</strain>
    </source>
</reference>
<keyword evidence="3" id="KW-1185">Reference proteome</keyword>
<organism evidence="1 3">
    <name type="scientific">Sulfodiicoccus acidiphilus</name>
    <dbReference type="NCBI Taxonomy" id="1670455"/>
    <lineage>
        <taxon>Archaea</taxon>
        <taxon>Thermoproteota</taxon>
        <taxon>Thermoprotei</taxon>
        <taxon>Sulfolobales</taxon>
        <taxon>Sulfolobaceae</taxon>
        <taxon>Sulfodiicoccus</taxon>
    </lineage>
</organism>
<name>A0A348B331_9CREN</name>
<sequence length="175" mass="19477">MKINDPKLFHLVVLALRDRGVSLTEGVAEVTISDTKGDIVVRRIEDIEPGVERAICLLKGKSLYDELLIGIDTNSDELTVAVLGDGELLTSAKVNFNRIEEFIQHVINVYPHRVHRIGVGVGNKLGEFTYRMLTTSFDAERVDEKMTSKNNPYIRVKDRDVRAACAIALRAARGS</sequence>
<dbReference type="KEGG" id="sacd:HS1genome_0972"/>
<evidence type="ECO:0000313" key="3">
    <source>
        <dbReference type="Proteomes" id="UP000276741"/>
    </source>
</evidence>
<dbReference type="EMBL" id="AP018553">
    <property type="protein sequence ID" value="BBD72583.1"/>
    <property type="molecule type" value="Genomic_DNA"/>
</dbReference>
<accession>A0A348B331</accession>
<reference evidence="2" key="1">
    <citation type="journal article" date="2014" name="Int. J. Syst. Evol. Microbiol.">
        <title>Complete genome sequence of Corynebacterium casei LMG S-19264T (=DSM 44701T), isolated from a smear-ripened cheese.</title>
        <authorList>
            <consortium name="US DOE Joint Genome Institute (JGI-PGF)"/>
            <person name="Walter F."/>
            <person name="Albersmeier A."/>
            <person name="Kalinowski J."/>
            <person name="Ruckert C."/>
        </authorList>
    </citation>
    <scope>NUCLEOTIDE SEQUENCE</scope>
    <source>
        <strain evidence="2">JCM 31740</strain>
    </source>
</reference>
<gene>
    <name evidence="2" type="ORF">GCM10007116_09030</name>
    <name evidence="1" type="ORF">HS1genome_0972</name>
</gene>
<proteinExistence type="predicted"/>
<dbReference type="EMBL" id="BMQS01000007">
    <property type="protein sequence ID" value="GGT93517.1"/>
    <property type="molecule type" value="Genomic_DNA"/>
</dbReference>
<reference evidence="3" key="2">
    <citation type="submission" date="2018-04" db="EMBL/GenBank/DDBJ databases">
        <title>Complete genome sequence of Sulfodiicoccus acidiphilus strain HS-1.</title>
        <authorList>
            <person name="Sakai H.D."/>
            <person name="Kurosawa N."/>
        </authorList>
    </citation>
    <scope>NUCLEOTIDE SEQUENCE [LARGE SCALE GENOMIC DNA]</scope>
    <source>
        <strain evidence="3">HS-1</strain>
    </source>
</reference>
<reference evidence="2" key="4">
    <citation type="submission" date="2020-09" db="EMBL/GenBank/DDBJ databases">
        <authorList>
            <person name="Sun Q."/>
            <person name="Ohkuma M."/>
        </authorList>
    </citation>
    <scope>NUCLEOTIDE SEQUENCE</scope>
    <source>
        <strain evidence="2">JCM 31740</strain>
    </source>
</reference>
<dbReference type="Proteomes" id="UP000276741">
    <property type="component" value="Chromosome"/>
</dbReference>
<protein>
    <submittedName>
        <fullName evidence="1">Uncharacterized protein</fullName>
    </submittedName>
</protein>